<feature type="transmembrane region" description="Helical" evidence="1">
    <location>
        <begin position="6"/>
        <end position="26"/>
    </location>
</feature>
<dbReference type="SUPFAM" id="SSF54001">
    <property type="entry name" value="Cysteine proteinases"/>
    <property type="match status" value="1"/>
</dbReference>
<dbReference type="InterPro" id="IPR038765">
    <property type="entry name" value="Papain-like_cys_pep_sf"/>
</dbReference>
<dbReference type="InterPro" id="IPR051705">
    <property type="entry name" value="Gsp_Synthetase/Amidase"/>
</dbReference>
<dbReference type="PROSITE" id="PS50911">
    <property type="entry name" value="CHAP"/>
    <property type="match status" value="1"/>
</dbReference>
<dbReference type="AlphaFoldDB" id="A0A1M6C4N0"/>
<protein>
    <submittedName>
        <fullName evidence="3">CHAP domain-containing protein</fullName>
    </submittedName>
</protein>
<dbReference type="Proteomes" id="UP000184232">
    <property type="component" value="Unassembled WGS sequence"/>
</dbReference>
<reference evidence="4" key="1">
    <citation type="submission" date="2016-11" db="EMBL/GenBank/DDBJ databases">
        <authorList>
            <person name="Varghese N."/>
            <person name="Submissions S."/>
        </authorList>
    </citation>
    <scope>NUCLEOTIDE SEQUENCE [LARGE SCALE GENOMIC DNA]</scope>
    <source>
        <strain evidence="4">DSM 22807</strain>
    </source>
</reference>
<dbReference type="GO" id="GO:0016874">
    <property type="term" value="F:ligase activity"/>
    <property type="evidence" value="ECO:0007669"/>
    <property type="project" value="TreeGrafter"/>
</dbReference>
<keyword evidence="1" id="KW-0812">Transmembrane</keyword>
<organism evidence="3 4">
    <name type="scientific">Flavobacterium haoranii</name>
    <dbReference type="NCBI Taxonomy" id="683124"/>
    <lineage>
        <taxon>Bacteria</taxon>
        <taxon>Pseudomonadati</taxon>
        <taxon>Bacteroidota</taxon>
        <taxon>Flavobacteriia</taxon>
        <taxon>Flavobacteriales</taxon>
        <taxon>Flavobacteriaceae</taxon>
        <taxon>Flavobacterium</taxon>
    </lineage>
</organism>
<dbReference type="RefSeq" id="WP_244889099.1">
    <property type="nucleotide sequence ID" value="NZ_FQZH01000001.1"/>
</dbReference>
<feature type="domain" description="Peptidase C51" evidence="2">
    <location>
        <begin position="51"/>
        <end position="197"/>
    </location>
</feature>
<dbReference type="STRING" id="683124.SAMN05444337_0279"/>
<accession>A0A1M6C4N0</accession>
<evidence type="ECO:0000313" key="4">
    <source>
        <dbReference type="Proteomes" id="UP000184232"/>
    </source>
</evidence>
<dbReference type="Pfam" id="PF05257">
    <property type="entry name" value="CHAP"/>
    <property type="match status" value="1"/>
</dbReference>
<sequence>MKINRILRAAVIAVMCLAVVLMLKCITKKYILNQPKVGEKIDSFNNIPVYYNGSTATNLGRNRSAEGYNYGLKYQCVEFVKRYYYDHLNHKMSNTFCHAKDFYNPNLKDNERNSDRNLLQFSNPSNTKPKINDILIFDANSFNAYGHVAIVSKVTDDEIEIIQQNPGRFGNSRETIDLIKVNNKWKLDNASILGWLRKN</sequence>
<gene>
    <name evidence="3" type="ORF">SAMN05444337_0279</name>
</gene>
<evidence type="ECO:0000256" key="1">
    <source>
        <dbReference type="SAM" id="Phobius"/>
    </source>
</evidence>
<keyword evidence="1" id="KW-0472">Membrane</keyword>
<dbReference type="Gene3D" id="3.90.1720.10">
    <property type="entry name" value="endopeptidase domain like (from Nostoc punctiforme)"/>
    <property type="match status" value="1"/>
</dbReference>
<keyword evidence="1" id="KW-1133">Transmembrane helix</keyword>
<keyword evidence="4" id="KW-1185">Reference proteome</keyword>
<evidence type="ECO:0000259" key="2">
    <source>
        <dbReference type="PROSITE" id="PS50911"/>
    </source>
</evidence>
<name>A0A1M6C4N0_9FLAO</name>
<dbReference type="InterPro" id="IPR007921">
    <property type="entry name" value="CHAP_dom"/>
</dbReference>
<dbReference type="PANTHER" id="PTHR30094">
    <property type="entry name" value="BIFUNCTIONAL GLUTATHIONYLSPERMIDINE SYNTHETASE/AMIDASE-RELATED"/>
    <property type="match status" value="1"/>
</dbReference>
<dbReference type="EMBL" id="FQZH01000001">
    <property type="protein sequence ID" value="SHI55979.1"/>
    <property type="molecule type" value="Genomic_DNA"/>
</dbReference>
<dbReference type="PANTHER" id="PTHR30094:SF0">
    <property type="entry name" value="BIFUNCTIONAL GLUTATHIONYLSPERMIDINE SYNTHETASE_AMIDASE-RELATED"/>
    <property type="match status" value="1"/>
</dbReference>
<evidence type="ECO:0000313" key="3">
    <source>
        <dbReference type="EMBL" id="SHI55979.1"/>
    </source>
</evidence>
<proteinExistence type="predicted"/>